<protein>
    <recommendedName>
        <fullName evidence="1">RES domain-containing protein</fullName>
    </recommendedName>
</protein>
<dbReference type="RefSeq" id="WP_040200324.1">
    <property type="nucleotide sequence ID" value="NZ_CP010311.1"/>
</dbReference>
<dbReference type="AlphaFoldDB" id="A0A0B5FPM9"/>
<dbReference type="OrthoDB" id="9789501at2"/>
<dbReference type="SMART" id="SM00953">
    <property type="entry name" value="RES"/>
    <property type="match status" value="1"/>
</dbReference>
<sequence>MRLYRIAQADFAEDLSGEGARLYGGRWNPPGRAMLYTSNSTALAALEILVGFDWDLAPTLSLVELEVPDLPLEIISAEDLPDDWCSPGNPTLRKIGAQWLDGKKTLALQVPSATIPTAPDGFNILLNPAHPRFAKIRIRDIFDFQFDTRLAGK</sequence>
<dbReference type="EMBL" id="CP010311">
    <property type="protein sequence ID" value="AJF06614.1"/>
    <property type="molecule type" value="Genomic_DNA"/>
</dbReference>
<dbReference type="HOGENOM" id="CLU_133611_0_1_7"/>
<dbReference type="Pfam" id="PF08808">
    <property type="entry name" value="RES"/>
    <property type="match status" value="1"/>
</dbReference>
<keyword evidence="3" id="KW-1185">Reference proteome</keyword>
<dbReference type="KEGG" id="gsb:GSUB_08730"/>
<feature type="domain" description="RES" evidence="1">
    <location>
        <begin position="14"/>
        <end position="140"/>
    </location>
</feature>
<evidence type="ECO:0000313" key="2">
    <source>
        <dbReference type="EMBL" id="AJF06614.1"/>
    </source>
</evidence>
<gene>
    <name evidence="2" type="ORF">GSUB_08730</name>
</gene>
<name>A0A0B5FPM9_9BACT</name>
<dbReference type="InterPro" id="IPR014914">
    <property type="entry name" value="RES_dom"/>
</dbReference>
<accession>A0A0B5FPM9</accession>
<reference evidence="2 3" key="1">
    <citation type="journal article" date="2015" name="Genome Announc.">
        <title>Genomes of Geoalkalibacter ferrihydriticus Z-0531T and Geoalkalibacter subterraneus Red1T, Two Haloalkaliphilic Metal-Reducing Deltaproteobacteria.</title>
        <authorList>
            <person name="Badalamenti J.P."/>
            <person name="Krajmalnik-Brown R."/>
            <person name="Torres C.I."/>
            <person name="Bond D.R."/>
        </authorList>
    </citation>
    <scope>NUCLEOTIDE SEQUENCE [LARGE SCALE GENOMIC DNA]</scope>
    <source>
        <strain evidence="2 3">Red1</strain>
    </source>
</reference>
<proteinExistence type="predicted"/>
<organism evidence="2 3">
    <name type="scientific">Geoalkalibacter subterraneus</name>
    <dbReference type="NCBI Taxonomy" id="483547"/>
    <lineage>
        <taxon>Bacteria</taxon>
        <taxon>Pseudomonadati</taxon>
        <taxon>Thermodesulfobacteriota</taxon>
        <taxon>Desulfuromonadia</taxon>
        <taxon>Desulfuromonadales</taxon>
        <taxon>Geoalkalibacteraceae</taxon>
        <taxon>Geoalkalibacter</taxon>
    </lineage>
</organism>
<dbReference type="Proteomes" id="UP000035036">
    <property type="component" value="Chromosome"/>
</dbReference>
<evidence type="ECO:0000259" key="1">
    <source>
        <dbReference type="SMART" id="SM00953"/>
    </source>
</evidence>
<evidence type="ECO:0000313" key="3">
    <source>
        <dbReference type="Proteomes" id="UP000035036"/>
    </source>
</evidence>